<evidence type="ECO:0000313" key="5">
    <source>
        <dbReference type="Proteomes" id="UP000029278"/>
    </source>
</evidence>
<evidence type="ECO:0000313" key="4">
    <source>
        <dbReference type="EMBL" id="MUG22138.1"/>
    </source>
</evidence>
<proteinExistence type="predicted"/>
<dbReference type="InterPro" id="IPR001296">
    <property type="entry name" value="Glyco_trans_1"/>
</dbReference>
<organism evidence="3 5">
    <name type="scientific">Paenibacillus macerans</name>
    <name type="common">Bacillus macerans</name>
    <dbReference type="NCBI Taxonomy" id="44252"/>
    <lineage>
        <taxon>Bacteria</taxon>
        <taxon>Bacillati</taxon>
        <taxon>Bacillota</taxon>
        <taxon>Bacilli</taxon>
        <taxon>Bacillales</taxon>
        <taxon>Paenibacillaceae</taxon>
        <taxon>Paenibacillus</taxon>
    </lineage>
</organism>
<dbReference type="Gene3D" id="3.40.50.2000">
    <property type="entry name" value="Glycogen Phosphorylase B"/>
    <property type="match status" value="1"/>
</dbReference>
<reference evidence="4 6" key="2">
    <citation type="submission" date="2019-11" db="EMBL/GenBank/DDBJ databases">
        <title>Draft genome sequences of five Paenibacillus species of dairy origin.</title>
        <authorList>
            <person name="Olajide A.M."/>
            <person name="Chen S."/>
            <person name="Lapointe G."/>
        </authorList>
    </citation>
    <scope>NUCLEOTIDE SEQUENCE [LARGE SCALE GENOMIC DNA]</scope>
    <source>
        <strain evidence="4 6">3CT49</strain>
    </source>
</reference>
<dbReference type="PATRIC" id="fig|44252.3.peg.651"/>
<dbReference type="GO" id="GO:0009103">
    <property type="term" value="P:lipopolysaccharide biosynthetic process"/>
    <property type="evidence" value="ECO:0007669"/>
    <property type="project" value="TreeGrafter"/>
</dbReference>
<dbReference type="SUPFAM" id="SSF53756">
    <property type="entry name" value="UDP-Glycosyltransferase/glycogen phosphorylase"/>
    <property type="match status" value="1"/>
</dbReference>
<dbReference type="AlphaFoldDB" id="A0A090ZL57"/>
<dbReference type="EMBL" id="WNZZ01000003">
    <property type="protein sequence ID" value="MUG22138.1"/>
    <property type="molecule type" value="Genomic_DNA"/>
</dbReference>
<evidence type="ECO:0000313" key="3">
    <source>
        <dbReference type="EMBL" id="KFN11372.1"/>
    </source>
</evidence>
<evidence type="ECO:0000313" key="6">
    <source>
        <dbReference type="Proteomes" id="UP000442469"/>
    </source>
</evidence>
<keyword evidence="5" id="KW-1185">Reference proteome</keyword>
<evidence type="ECO:0000259" key="2">
    <source>
        <dbReference type="Pfam" id="PF00534"/>
    </source>
</evidence>
<name>A0A090ZL57_PAEMA</name>
<gene>
    <name evidence="3" type="ORF">DJ90_6124</name>
    <name evidence="4" type="ORF">GNQ08_06810</name>
</gene>
<dbReference type="Proteomes" id="UP000029278">
    <property type="component" value="Unassembled WGS sequence"/>
</dbReference>
<sequence length="351" mass="40049">MKQTGIKGDPAVFSFKFVTDFIKLEAAKGPVIEAKIRAKWLSLLCPADLNIAFTLRKEDTRPQGMEYVNLVAMNEPGYWNHYFFNSWQYDQETRSRGWSVGPNIELSKPPKAMVPVVVYSEFQKKNLLDRWKGYDPNLVTIIPNIIDRTLFYPGQRAGHPVVGWIGYDHPSKYTKGAEVIPYLAKRFPEVTFEMVHAEPPKFKHEWMKEPLPNVKILTAVPHSRMPEIIRRWHALVCGSKWETGATHVREAMACGVPVIAAKVAALPEVAGSQMLLDEMKWGHPPATSRPYEWTEPSLNKYADALSVLLNDSAKAKRLSEAAIQESLRGEPQEIAKLWYAFIRKCRDHYSK</sequence>
<dbReference type="GO" id="GO:0016757">
    <property type="term" value="F:glycosyltransferase activity"/>
    <property type="evidence" value="ECO:0007669"/>
    <property type="project" value="InterPro"/>
</dbReference>
<dbReference type="HOGENOM" id="CLU_789512_0_0_9"/>
<dbReference type="RefSeq" id="WP_036620361.1">
    <property type="nucleotide sequence ID" value="NZ_BGML01000010.1"/>
</dbReference>
<feature type="domain" description="Glycosyl transferase family 1" evidence="2">
    <location>
        <begin position="209"/>
        <end position="271"/>
    </location>
</feature>
<dbReference type="Proteomes" id="UP000442469">
    <property type="component" value="Unassembled WGS sequence"/>
</dbReference>
<dbReference type="EMBL" id="JMQA01000010">
    <property type="protein sequence ID" value="KFN11372.1"/>
    <property type="molecule type" value="Genomic_DNA"/>
</dbReference>
<evidence type="ECO:0000256" key="1">
    <source>
        <dbReference type="ARBA" id="ARBA00022679"/>
    </source>
</evidence>
<dbReference type="OrthoDB" id="158463at2"/>
<comment type="caution">
    <text evidence="3">The sequence shown here is derived from an EMBL/GenBank/DDBJ whole genome shotgun (WGS) entry which is preliminary data.</text>
</comment>
<protein>
    <submittedName>
        <fullName evidence="3">Glycosyl transferases group 1 family protein</fullName>
    </submittedName>
    <submittedName>
        <fullName evidence="4">Glycosyltransferase</fullName>
    </submittedName>
</protein>
<dbReference type="GeneID" id="77011863"/>
<dbReference type="Pfam" id="PF00534">
    <property type="entry name" value="Glycos_transf_1"/>
    <property type="match status" value="1"/>
</dbReference>
<keyword evidence="1 3" id="KW-0808">Transferase</keyword>
<reference evidence="3 5" key="1">
    <citation type="submission" date="2014-04" db="EMBL/GenBank/DDBJ databases">
        <authorList>
            <person name="Bishop-Lilly K.A."/>
            <person name="Broomall S.M."/>
            <person name="Chain P.S."/>
            <person name="Chertkov O."/>
            <person name="Coyne S.R."/>
            <person name="Daligault H.E."/>
            <person name="Davenport K.W."/>
            <person name="Erkkila T."/>
            <person name="Frey K.G."/>
            <person name="Gibbons H.S."/>
            <person name="Gu W."/>
            <person name="Jaissle J."/>
            <person name="Johnson S.L."/>
            <person name="Koroleva G.I."/>
            <person name="Ladner J.T."/>
            <person name="Lo C.-C."/>
            <person name="Minogue T.D."/>
            <person name="Munk C."/>
            <person name="Palacios G.F."/>
            <person name="Redden C.L."/>
            <person name="Rosenzweig C.N."/>
            <person name="Scholz M.B."/>
            <person name="Teshima H."/>
            <person name="Xu Y."/>
        </authorList>
    </citation>
    <scope>NUCLEOTIDE SEQUENCE [LARGE SCALE GENOMIC DNA]</scope>
    <source>
        <strain evidence="3 5">8244</strain>
    </source>
</reference>
<dbReference type="STRING" id="44252.DJ90_6124"/>
<dbReference type="PANTHER" id="PTHR46401">
    <property type="entry name" value="GLYCOSYLTRANSFERASE WBBK-RELATED"/>
    <property type="match status" value="1"/>
</dbReference>
<dbReference type="CDD" id="cd03801">
    <property type="entry name" value="GT4_PimA-like"/>
    <property type="match status" value="1"/>
</dbReference>
<accession>A0A090ZL57</accession>
<dbReference type="PANTHER" id="PTHR46401:SF2">
    <property type="entry name" value="GLYCOSYLTRANSFERASE WBBK-RELATED"/>
    <property type="match status" value="1"/>
</dbReference>